<organism evidence="2 3">
    <name type="scientific">Corynebacterium meridianum</name>
    <dbReference type="NCBI Taxonomy" id="2765363"/>
    <lineage>
        <taxon>Bacteria</taxon>
        <taxon>Bacillati</taxon>
        <taxon>Actinomycetota</taxon>
        <taxon>Actinomycetes</taxon>
        <taxon>Mycobacteriales</taxon>
        <taxon>Corynebacteriaceae</taxon>
        <taxon>Corynebacterium</taxon>
    </lineage>
</organism>
<feature type="domain" description="Peptidase S1" evidence="1">
    <location>
        <begin position="12"/>
        <end position="232"/>
    </location>
</feature>
<gene>
    <name evidence="2" type="ORF">JDV75_03700</name>
</gene>
<dbReference type="Proteomes" id="UP000645966">
    <property type="component" value="Unassembled WGS sequence"/>
</dbReference>
<dbReference type="EMBL" id="JAEIOS010000011">
    <property type="protein sequence ID" value="MBI8988864.1"/>
    <property type="molecule type" value="Genomic_DNA"/>
</dbReference>
<evidence type="ECO:0000259" key="1">
    <source>
        <dbReference type="PROSITE" id="PS50240"/>
    </source>
</evidence>
<dbReference type="GO" id="GO:0006508">
    <property type="term" value="P:proteolysis"/>
    <property type="evidence" value="ECO:0007669"/>
    <property type="project" value="InterPro"/>
</dbReference>
<dbReference type="Pfam" id="PF00089">
    <property type="entry name" value="Trypsin"/>
    <property type="match status" value="1"/>
</dbReference>
<dbReference type="RefSeq" id="WP_198737907.1">
    <property type="nucleotide sequence ID" value="NZ_JAEIOS010000011.1"/>
</dbReference>
<reference evidence="2" key="1">
    <citation type="submission" date="2020-12" db="EMBL/GenBank/DDBJ databases">
        <title>Genome public.</title>
        <authorList>
            <person name="Sun Q."/>
        </authorList>
    </citation>
    <scope>NUCLEOTIDE SEQUENCE</scope>
    <source>
        <strain evidence="2">CCM 8863</strain>
    </source>
</reference>
<keyword evidence="3" id="KW-1185">Reference proteome</keyword>
<accession>A0A934M6R6</accession>
<dbReference type="InterPro" id="IPR001254">
    <property type="entry name" value="Trypsin_dom"/>
</dbReference>
<dbReference type="InterPro" id="IPR009003">
    <property type="entry name" value="Peptidase_S1_PA"/>
</dbReference>
<dbReference type="AlphaFoldDB" id="A0A934M6R6"/>
<evidence type="ECO:0000313" key="2">
    <source>
        <dbReference type="EMBL" id="MBI8988864.1"/>
    </source>
</evidence>
<evidence type="ECO:0000313" key="3">
    <source>
        <dbReference type="Proteomes" id="UP000645966"/>
    </source>
</evidence>
<sequence length="237" mass="25271">MDSSFSRPLTRIAGSTSDAAAPAVIRLNRGRRYCSGFLTAPEILTAAITADPYTGEQHLSTAEFAFIAAHFLRACEHPSEIRVSGTGFRGAVADARVVVGTDIGIVRLARPAPLVRLPPIASAVSPVLSRTVTYGFGGTTKRSVPPRHGRILAKVPFAVSLNLRTRVRHAAICVPTERDQVVYGDSGGPVLVAGEVTGLQSLLFGYRHRELLNIATVALLPPHLTALSRAMDIMSVR</sequence>
<name>A0A934M6R6_9CORY</name>
<protein>
    <submittedName>
        <fullName evidence="2">Trypsin-like peptidase domain-containing protein</fullName>
    </submittedName>
</protein>
<dbReference type="InterPro" id="IPR043504">
    <property type="entry name" value="Peptidase_S1_PA_chymotrypsin"/>
</dbReference>
<comment type="caution">
    <text evidence="2">The sequence shown here is derived from an EMBL/GenBank/DDBJ whole genome shotgun (WGS) entry which is preliminary data.</text>
</comment>
<dbReference type="GO" id="GO:0004252">
    <property type="term" value="F:serine-type endopeptidase activity"/>
    <property type="evidence" value="ECO:0007669"/>
    <property type="project" value="InterPro"/>
</dbReference>
<dbReference type="PROSITE" id="PS50240">
    <property type="entry name" value="TRYPSIN_DOM"/>
    <property type="match status" value="1"/>
</dbReference>
<dbReference type="SUPFAM" id="SSF50494">
    <property type="entry name" value="Trypsin-like serine proteases"/>
    <property type="match status" value="1"/>
</dbReference>
<dbReference type="Gene3D" id="2.40.10.10">
    <property type="entry name" value="Trypsin-like serine proteases"/>
    <property type="match status" value="2"/>
</dbReference>
<proteinExistence type="predicted"/>